<accession>A0ABV6DXM5</accession>
<name>A0ABV6DXM5_9ACTN</name>
<keyword evidence="1" id="KW-0175">Coiled coil</keyword>
<proteinExistence type="predicted"/>
<evidence type="ECO:0000313" key="4">
    <source>
        <dbReference type="Proteomes" id="UP001589698"/>
    </source>
</evidence>
<evidence type="ECO:0000259" key="2">
    <source>
        <dbReference type="Pfam" id="PF08241"/>
    </source>
</evidence>
<gene>
    <name evidence="3" type="ORF">ACFFJG_03175</name>
</gene>
<dbReference type="GO" id="GO:0032259">
    <property type="term" value="P:methylation"/>
    <property type="evidence" value="ECO:0007669"/>
    <property type="project" value="UniProtKB-KW"/>
</dbReference>
<organism evidence="3 4">
    <name type="scientific">Nocardioides zeicaulis</name>
    <dbReference type="NCBI Taxonomy" id="1776857"/>
    <lineage>
        <taxon>Bacteria</taxon>
        <taxon>Bacillati</taxon>
        <taxon>Actinomycetota</taxon>
        <taxon>Actinomycetes</taxon>
        <taxon>Propionibacteriales</taxon>
        <taxon>Nocardioidaceae</taxon>
        <taxon>Nocardioides</taxon>
    </lineage>
</organism>
<keyword evidence="3" id="KW-0808">Transferase</keyword>
<dbReference type="Proteomes" id="UP001589698">
    <property type="component" value="Unassembled WGS sequence"/>
</dbReference>
<keyword evidence="4" id="KW-1185">Reference proteome</keyword>
<sequence length="309" mass="33665">MSHVTSAVRRSYCAACGAKVTRQFRPGPDGRPDAVCPRCGSLERHRFLSLLLGMLAPDLRDLDTIVEIAPSRQTTPLLDRLGARRRLSLDLGCDNRQVDALASLCALPLRDASVDLLVCYHVLEHVPDDGAAMREIARVLSPHGTALLEVPIRLGVSTEEDPGAPPEERLRRFGQDDHVRWYGDDFDDRLSDAGLSSLRVTPPALVGEAAVRWFGLMPHEVVWIAHHGKGVAPAMLAGGPATGLSNAFDAILADLEQTRDQRDRARARADRLAAQRDALRARLARAAPAARAGHDGDGLLTRLRHLARL</sequence>
<reference evidence="3 4" key="1">
    <citation type="submission" date="2024-09" db="EMBL/GenBank/DDBJ databases">
        <authorList>
            <person name="Sun Q."/>
            <person name="Mori K."/>
        </authorList>
    </citation>
    <scope>NUCLEOTIDE SEQUENCE [LARGE SCALE GENOMIC DNA]</scope>
    <source>
        <strain evidence="3 4">CCM 8654</strain>
    </source>
</reference>
<dbReference type="Pfam" id="PF08241">
    <property type="entry name" value="Methyltransf_11"/>
    <property type="match status" value="1"/>
</dbReference>
<evidence type="ECO:0000256" key="1">
    <source>
        <dbReference type="SAM" id="Coils"/>
    </source>
</evidence>
<dbReference type="Gene3D" id="3.40.50.150">
    <property type="entry name" value="Vaccinia Virus protein VP39"/>
    <property type="match status" value="1"/>
</dbReference>
<dbReference type="InterPro" id="IPR013216">
    <property type="entry name" value="Methyltransf_11"/>
</dbReference>
<dbReference type="RefSeq" id="WP_378517159.1">
    <property type="nucleotide sequence ID" value="NZ_CBCSDI010000013.1"/>
</dbReference>
<evidence type="ECO:0000313" key="3">
    <source>
        <dbReference type="EMBL" id="MFC0221473.1"/>
    </source>
</evidence>
<dbReference type="SUPFAM" id="SSF53335">
    <property type="entry name" value="S-adenosyl-L-methionine-dependent methyltransferases"/>
    <property type="match status" value="1"/>
</dbReference>
<keyword evidence="3" id="KW-0489">Methyltransferase</keyword>
<feature type="coiled-coil region" evidence="1">
    <location>
        <begin position="248"/>
        <end position="282"/>
    </location>
</feature>
<dbReference type="EMBL" id="JBHLXH010000001">
    <property type="protein sequence ID" value="MFC0221473.1"/>
    <property type="molecule type" value="Genomic_DNA"/>
</dbReference>
<dbReference type="GO" id="GO:0008168">
    <property type="term" value="F:methyltransferase activity"/>
    <property type="evidence" value="ECO:0007669"/>
    <property type="project" value="UniProtKB-KW"/>
</dbReference>
<feature type="domain" description="Methyltransferase type 11" evidence="2">
    <location>
        <begin position="101"/>
        <end position="147"/>
    </location>
</feature>
<protein>
    <submittedName>
        <fullName evidence="3">Methyltransferase domain-containing protein</fullName>
    </submittedName>
</protein>
<dbReference type="InterPro" id="IPR029063">
    <property type="entry name" value="SAM-dependent_MTases_sf"/>
</dbReference>
<comment type="caution">
    <text evidence="3">The sequence shown here is derived from an EMBL/GenBank/DDBJ whole genome shotgun (WGS) entry which is preliminary data.</text>
</comment>